<dbReference type="EMBL" id="JAMYQB010000010">
    <property type="protein sequence ID" value="MER9405280.1"/>
    <property type="molecule type" value="Genomic_DNA"/>
</dbReference>
<evidence type="ECO:0000313" key="3">
    <source>
        <dbReference type="Proteomes" id="UP001433071"/>
    </source>
</evidence>
<dbReference type="Pfam" id="PF21834">
    <property type="entry name" value="DUF6894"/>
    <property type="match status" value="1"/>
</dbReference>
<comment type="caution">
    <text evidence="2">The sequence shown here is derived from an EMBL/GenBank/DDBJ whole genome shotgun (WGS) entry which is preliminary data.</text>
</comment>
<proteinExistence type="predicted"/>
<evidence type="ECO:0000259" key="1">
    <source>
        <dbReference type="Pfam" id="PF21834"/>
    </source>
</evidence>
<dbReference type="InterPro" id="IPR054189">
    <property type="entry name" value="DUF6894"/>
</dbReference>
<organism evidence="2 3">
    <name type="scientific">Mesorhizobium caraganae</name>
    <dbReference type="NCBI Taxonomy" id="483206"/>
    <lineage>
        <taxon>Bacteria</taxon>
        <taxon>Pseudomonadati</taxon>
        <taxon>Pseudomonadota</taxon>
        <taxon>Alphaproteobacteria</taxon>
        <taxon>Hyphomicrobiales</taxon>
        <taxon>Phyllobacteriaceae</taxon>
        <taxon>Mesorhizobium</taxon>
    </lineage>
</organism>
<evidence type="ECO:0000313" key="2">
    <source>
        <dbReference type="EMBL" id="MER9405280.1"/>
    </source>
</evidence>
<dbReference type="RefSeq" id="WP_352558389.1">
    <property type="nucleotide sequence ID" value="NZ_JAMYQB010000010.1"/>
</dbReference>
<gene>
    <name evidence="2" type="ORF">NKI36_14640</name>
</gene>
<protein>
    <recommendedName>
        <fullName evidence="1">DUF6894 domain-containing protein</fullName>
    </recommendedName>
</protein>
<dbReference type="Proteomes" id="UP001433071">
    <property type="component" value="Unassembled WGS sequence"/>
</dbReference>
<sequence length="183" mass="19366">MQVVRTEVVNAKAPDGQSIRRVIFCGEGGDCVTVDMANVGIQAEDEVLARAKEILIQTATFGLAANEYDASSNGNFDEVAMTSASDGAGGVYVFECRDGETTRRIPPSTMASLDAARSEAIRCAIDLLADLQPGTDALSGWLVRVSNENGDLLCTVDVAEADAARQASQLSKPDGIQQWPPKD</sequence>
<reference evidence="2 3" key="1">
    <citation type="journal article" date="2024" name="Proc. Natl. Acad. Sci. U.S.A.">
        <title>The evolutionary genomics of adaptation to stress in wild rhizobium bacteria.</title>
        <authorList>
            <person name="Kehlet-Delgado H."/>
            <person name="Montoya A.P."/>
            <person name="Jensen K.T."/>
            <person name="Wendlandt C.E."/>
            <person name="Dexheimer C."/>
            <person name="Roberts M."/>
            <person name="Torres Martinez L."/>
            <person name="Friesen M.L."/>
            <person name="Griffitts J.S."/>
            <person name="Porter S.S."/>
        </authorList>
    </citation>
    <scope>NUCLEOTIDE SEQUENCE [LARGE SCALE GENOMIC DNA]</scope>
    <source>
        <strain evidence="2 3">M0641</strain>
    </source>
</reference>
<name>A0ABV1YZV3_9HYPH</name>
<accession>A0ABV1YZV3</accession>
<feature type="domain" description="DUF6894" evidence="1">
    <location>
        <begin position="92"/>
        <end position="158"/>
    </location>
</feature>
<keyword evidence="3" id="KW-1185">Reference proteome</keyword>